<dbReference type="AlphaFoldDB" id="A0A218ZCT3"/>
<feature type="compositionally biased region" description="Basic and acidic residues" evidence="1">
    <location>
        <begin position="302"/>
        <end position="315"/>
    </location>
</feature>
<reference evidence="2 3" key="1">
    <citation type="submission" date="2017-04" db="EMBL/GenBank/DDBJ databases">
        <title>Draft genome sequence of Marssonina coronaria NL1: causal agent of apple blotch.</title>
        <authorList>
            <person name="Cheng Q."/>
        </authorList>
    </citation>
    <scope>NUCLEOTIDE SEQUENCE [LARGE SCALE GENOMIC DNA]</scope>
    <source>
        <strain evidence="2 3">NL1</strain>
    </source>
</reference>
<gene>
    <name evidence="2" type="ORF">B2J93_999</name>
</gene>
<name>A0A218ZCT3_9HELO</name>
<keyword evidence="3" id="KW-1185">Reference proteome</keyword>
<sequence>MSCHTASCHSRVQSGRAASLHIVTGRRSIRCARCVCNHTRFVLGVRPSAARYLLFSRRPRRPAWEEKTRGGGGQLRRVEDSYAHCAPPRHRATEIAPSPPPGGLACVAVEPGIGSGVLLLRGLESRGPVAGSPIRRLGGLDDLGGRGGAQIRLDGRAGVEVSSQVSGVGCAATDDVAAARPSGARPSMRPGLPTGRRTDRCASRGCQPISRAGMGGHSCGEREARTTTTAAPTTTTRPPSPPNAVPSDPTPADPQQESPFTAALRSPFPPDHIQISFCASDCAQIPDPCRRSPPRCRPSTTEQKHGADADARGGRDGTGSWLTARPGKIGCRGGCRGGVL</sequence>
<feature type="compositionally biased region" description="Low complexity" evidence="1">
    <location>
        <begin position="226"/>
        <end position="237"/>
    </location>
</feature>
<proteinExistence type="predicted"/>
<feature type="region of interest" description="Disordered" evidence="1">
    <location>
        <begin position="292"/>
        <end position="325"/>
    </location>
</feature>
<dbReference type="EMBL" id="MZNU01000060">
    <property type="protein sequence ID" value="OWP05881.1"/>
    <property type="molecule type" value="Genomic_DNA"/>
</dbReference>
<dbReference type="InParanoid" id="A0A218ZCT3"/>
<feature type="region of interest" description="Disordered" evidence="1">
    <location>
        <begin position="176"/>
        <end position="268"/>
    </location>
</feature>
<comment type="caution">
    <text evidence="2">The sequence shown here is derived from an EMBL/GenBank/DDBJ whole genome shotgun (WGS) entry which is preliminary data.</text>
</comment>
<evidence type="ECO:0000313" key="3">
    <source>
        <dbReference type="Proteomes" id="UP000242519"/>
    </source>
</evidence>
<evidence type="ECO:0000313" key="2">
    <source>
        <dbReference type="EMBL" id="OWP05881.1"/>
    </source>
</evidence>
<dbReference type="Proteomes" id="UP000242519">
    <property type="component" value="Unassembled WGS sequence"/>
</dbReference>
<protein>
    <submittedName>
        <fullName evidence="2">Uncharacterized protein</fullName>
    </submittedName>
</protein>
<accession>A0A218ZCT3</accession>
<organism evidence="2 3">
    <name type="scientific">Diplocarpon coronariae</name>
    <dbReference type="NCBI Taxonomy" id="2795749"/>
    <lineage>
        <taxon>Eukaryota</taxon>
        <taxon>Fungi</taxon>
        <taxon>Dikarya</taxon>
        <taxon>Ascomycota</taxon>
        <taxon>Pezizomycotina</taxon>
        <taxon>Leotiomycetes</taxon>
        <taxon>Helotiales</taxon>
        <taxon>Drepanopezizaceae</taxon>
        <taxon>Diplocarpon</taxon>
    </lineage>
</organism>
<feature type="compositionally biased region" description="Pro residues" evidence="1">
    <location>
        <begin position="238"/>
        <end position="252"/>
    </location>
</feature>
<evidence type="ECO:0000256" key="1">
    <source>
        <dbReference type="SAM" id="MobiDB-lite"/>
    </source>
</evidence>